<evidence type="ECO:0000259" key="6">
    <source>
        <dbReference type="Pfam" id="PF04893"/>
    </source>
</evidence>
<keyword evidence="8" id="KW-1185">Reference proteome</keyword>
<feature type="transmembrane region" description="Helical" evidence="5">
    <location>
        <begin position="38"/>
        <end position="56"/>
    </location>
</feature>
<dbReference type="InterPro" id="IPR006977">
    <property type="entry name" value="Yip1_dom"/>
</dbReference>
<feature type="transmembrane region" description="Helical" evidence="5">
    <location>
        <begin position="107"/>
        <end position="131"/>
    </location>
</feature>
<dbReference type="GO" id="GO:0016020">
    <property type="term" value="C:membrane"/>
    <property type="evidence" value="ECO:0007669"/>
    <property type="project" value="UniProtKB-SubCell"/>
</dbReference>
<proteinExistence type="predicted"/>
<dbReference type="Pfam" id="PF04893">
    <property type="entry name" value="Yip1"/>
    <property type="match status" value="1"/>
</dbReference>
<keyword evidence="4 5" id="KW-0472">Membrane</keyword>
<evidence type="ECO:0000256" key="2">
    <source>
        <dbReference type="ARBA" id="ARBA00022692"/>
    </source>
</evidence>
<dbReference type="AlphaFoldDB" id="A0A449BK37"/>
<evidence type="ECO:0000256" key="5">
    <source>
        <dbReference type="SAM" id="Phobius"/>
    </source>
</evidence>
<dbReference type="Proteomes" id="UP000290909">
    <property type="component" value="Chromosome"/>
</dbReference>
<name>A0A449BK37_9MOLU</name>
<sequence>MKEKIGSFFNDLISFPAYILAHPFDGYDEFKTQKKGKLWVAITMIALFALLNIVTYQYEAFIINLRNPMKLNNIEQIFSVVLIIGLFVEGNWSVTTLMEGKGKFKEILMVTGYALFPIVIVGFPAVFISNLLTLDEISFYTLAIALSYVMTGWMLFMGILNIHEYGLFKTIACFLLTVLAMLVMMFIGLLFFDLIQQFISFIASIIEELGLRRWTHY</sequence>
<organism evidence="7 8">
    <name type="scientific">Acholeplasma hippikon</name>
    <dbReference type="NCBI Taxonomy" id="264636"/>
    <lineage>
        <taxon>Bacteria</taxon>
        <taxon>Bacillati</taxon>
        <taxon>Mycoplasmatota</taxon>
        <taxon>Mollicutes</taxon>
        <taxon>Acholeplasmatales</taxon>
        <taxon>Acholeplasmataceae</taxon>
        <taxon>Acholeplasma</taxon>
    </lineage>
</organism>
<evidence type="ECO:0000256" key="1">
    <source>
        <dbReference type="ARBA" id="ARBA00004141"/>
    </source>
</evidence>
<comment type="subcellular location">
    <subcellularLocation>
        <location evidence="1">Membrane</location>
        <topology evidence="1">Multi-pass membrane protein</topology>
    </subcellularLocation>
</comment>
<feature type="transmembrane region" description="Helical" evidence="5">
    <location>
        <begin position="76"/>
        <end position="95"/>
    </location>
</feature>
<evidence type="ECO:0000256" key="4">
    <source>
        <dbReference type="ARBA" id="ARBA00023136"/>
    </source>
</evidence>
<keyword evidence="3 5" id="KW-1133">Transmembrane helix</keyword>
<reference evidence="7 8" key="1">
    <citation type="submission" date="2019-01" db="EMBL/GenBank/DDBJ databases">
        <authorList>
            <consortium name="Pathogen Informatics"/>
        </authorList>
    </citation>
    <scope>NUCLEOTIDE SEQUENCE [LARGE SCALE GENOMIC DNA]</scope>
    <source>
        <strain evidence="7 8">NCTC10172</strain>
    </source>
</reference>
<feature type="transmembrane region" description="Helical" evidence="5">
    <location>
        <begin position="172"/>
        <end position="192"/>
    </location>
</feature>
<dbReference type="EMBL" id="LR215050">
    <property type="protein sequence ID" value="VEU82809.1"/>
    <property type="molecule type" value="Genomic_DNA"/>
</dbReference>
<dbReference type="KEGG" id="ahk:NCTC10172_00833"/>
<evidence type="ECO:0000256" key="3">
    <source>
        <dbReference type="ARBA" id="ARBA00022989"/>
    </source>
</evidence>
<keyword evidence="2 5" id="KW-0812">Transmembrane</keyword>
<feature type="transmembrane region" description="Helical" evidence="5">
    <location>
        <begin position="137"/>
        <end position="160"/>
    </location>
</feature>
<evidence type="ECO:0000313" key="8">
    <source>
        <dbReference type="Proteomes" id="UP000290909"/>
    </source>
</evidence>
<feature type="domain" description="Yip1" evidence="6">
    <location>
        <begin position="19"/>
        <end position="186"/>
    </location>
</feature>
<gene>
    <name evidence="7" type="ORF">NCTC10172_00833</name>
</gene>
<accession>A0A449BK37</accession>
<protein>
    <submittedName>
        <fullName evidence="7">Protein of uncharacterized function (DUF1282)</fullName>
    </submittedName>
</protein>
<evidence type="ECO:0000313" key="7">
    <source>
        <dbReference type="EMBL" id="VEU82809.1"/>
    </source>
</evidence>
<dbReference type="STRING" id="1408416.GCA_000702765_00271"/>